<dbReference type="SMART" id="SM00062">
    <property type="entry name" value="PBPb"/>
    <property type="match status" value="1"/>
</dbReference>
<dbReference type="Proteomes" id="UP000193100">
    <property type="component" value="Chromosome"/>
</dbReference>
<dbReference type="InterPro" id="IPR001638">
    <property type="entry name" value="Solute-binding_3/MltF_N"/>
</dbReference>
<dbReference type="GeneID" id="77256180"/>
<dbReference type="AlphaFoldDB" id="A0A1W6KA57"/>
<evidence type="ECO:0000313" key="4">
    <source>
        <dbReference type="EMBL" id="ARM84308.1"/>
    </source>
</evidence>
<sequence length="263" mass="29174">MQRAVSVVIHYGVIAVLLVLYGTLSHAAAPSSTIKICYEPWDPYIFKDHQGEMRGIAVELMNAALNDLGLIAAYEELPFKRCISEVQSGASDIAVPITEGRDKLLHSRTIFAHWTLAAIVPESLSIEGPVTLEKLDDLSVLIISGYVYPDNITRWAETHQDIVEITYSADGEGMVPFRMLEFGRADAFIEDNFWSANLIQDHDLALRVLEPALGSSVSVAGYRNELAGLRDDIDRVLASRGQAFRDELFKKYTGYAESFFSGQ</sequence>
<evidence type="ECO:0000259" key="3">
    <source>
        <dbReference type="SMART" id="SM00062"/>
    </source>
</evidence>
<dbReference type="PANTHER" id="PTHR35936">
    <property type="entry name" value="MEMBRANE-BOUND LYTIC MUREIN TRANSGLYCOSYLASE F"/>
    <property type="match status" value="1"/>
</dbReference>
<protein>
    <submittedName>
        <fullName evidence="4">Bacterial extracellular solute-binding protein, family 3</fullName>
    </submittedName>
</protein>
<proteinExistence type="inferred from homology"/>
<reference evidence="4 5" key="1">
    <citation type="submission" date="2017-04" db="EMBL/GenBank/DDBJ databases">
        <title>Genome Sequence of Marinobacter salarius strain SMR5 Isolated from a culture of the Diatom Skeletonema marinoi.</title>
        <authorList>
            <person name="Topel M."/>
            <person name="Pinder M.I.M."/>
            <person name="Johansson O.N."/>
            <person name="Kourtchenko O."/>
            <person name="Godhe A."/>
            <person name="Clarke A.K."/>
        </authorList>
    </citation>
    <scope>NUCLEOTIDE SEQUENCE [LARGE SCALE GENOMIC DNA]</scope>
    <source>
        <strain evidence="4 5">SMR5</strain>
    </source>
</reference>
<accession>A0A1W6KA57</accession>
<feature type="domain" description="Solute-binding protein family 3/N-terminal" evidence="3">
    <location>
        <begin position="33"/>
        <end position="256"/>
    </location>
</feature>
<comment type="similarity">
    <text evidence="1">Belongs to the bacterial solute-binding protein 3 family.</text>
</comment>
<dbReference type="SUPFAM" id="SSF53850">
    <property type="entry name" value="Periplasmic binding protein-like II"/>
    <property type="match status" value="1"/>
</dbReference>
<dbReference type="EMBL" id="CP020931">
    <property type="protein sequence ID" value="ARM84308.1"/>
    <property type="molecule type" value="Genomic_DNA"/>
</dbReference>
<gene>
    <name evidence="4" type="ORF">MARSALSMR5_02235</name>
</gene>
<evidence type="ECO:0000256" key="2">
    <source>
        <dbReference type="ARBA" id="ARBA00022729"/>
    </source>
</evidence>
<dbReference type="PANTHER" id="PTHR35936:SF6">
    <property type="entry name" value="AMINO ACID ABC TRANSPORTER SUBSTRATE-BINDING PAAT FAMILY PROTEIN"/>
    <property type="match status" value="1"/>
</dbReference>
<name>A0A1W6KA57_9GAMM</name>
<keyword evidence="2" id="KW-0732">Signal</keyword>
<evidence type="ECO:0000313" key="5">
    <source>
        <dbReference type="Proteomes" id="UP000193100"/>
    </source>
</evidence>
<evidence type="ECO:0000256" key="1">
    <source>
        <dbReference type="ARBA" id="ARBA00010333"/>
    </source>
</evidence>
<organism evidence="4 5">
    <name type="scientific">Marinobacter salarius</name>
    <dbReference type="NCBI Taxonomy" id="1420917"/>
    <lineage>
        <taxon>Bacteria</taxon>
        <taxon>Pseudomonadati</taxon>
        <taxon>Pseudomonadota</taxon>
        <taxon>Gammaproteobacteria</taxon>
        <taxon>Pseudomonadales</taxon>
        <taxon>Marinobacteraceae</taxon>
        <taxon>Marinobacter</taxon>
    </lineage>
</organism>
<dbReference type="Gene3D" id="3.40.190.10">
    <property type="entry name" value="Periplasmic binding protein-like II"/>
    <property type="match status" value="2"/>
</dbReference>
<dbReference type="Pfam" id="PF00497">
    <property type="entry name" value="SBP_bac_3"/>
    <property type="match status" value="1"/>
</dbReference>
<dbReference type="RefSeq" id="WP_085680708.1">
    <property type="nucleotide sequence ID" value="NZ_CP020931.1"/>
</dbReference>